<gene>
    <name evidence="3" type="ORF">PL2TA16_01715</name>
</gene>
<protein>
    <submittedName>
        <fullName evidence="3">Outer membrane protein</fullName>
    </submittedName>
</protein>
<evidence type="ECO:0000256" key="1">
    <source>
        <dbReference type="ARBA" id="ARBA00007613"/>
    </source>
</evidence>
<feature type="coiled-coil region" evidence="2">
    <location>
        <begin position="222"/>
        <end position="249"/>
    </location>
</feature>
<accession>V4GZJ1</accession>
<dbReference type="Gene3D" id="1.20.1600.10">
    <property type="entry name" value="Outer membrane efflux proteins (OEP)"/>
    <property type="match status" value="1"/>
</dbReference>
<organism evidence="3 4">
    <name type="scientific">Pseudoalteromonas luteoviolacea (strain 2ta16)</name>
    <dbReference type="NCBI Taxonomy" id="1353533"/>
    <lineage>
        <taxon>Bacteria</taxon>
        <taxon>Pseudomonadati</taxon>
        <taxon>Pseudomonadota</taxon>
        <taxon>Gammaproteobacteria</taxon>
        <taxon>Alteromonadales</taxon>
        <taxon>Pseudoalteromonadaceae</taxon>
        <taxon>Pseudoalteromonas</taxon>
    </lineage>
</organism>
<dbReference type="Proteomes" id="UP000017820">
    <property type="component" value="Unassembled WGS sequence"/>
</dbReference>
<dbReference type="PANTHER" id="PTHR30203:SF30">
    <property type="entry name" value="OUTER MEMBRANE PROTEIN-RELATED"/>
    <property type="match status" value="1"/>
</dbReference>
<comment type="caution">
    <text evidence="3">The sequence shown here is derived from an EMBL/GenBank/DDBJ whole genome shotgun (WGS) entry which is preliminary data.</text>
</comment>
<dbReference type="GO" id="GO:0015562">
    <property type="term" value="F:efflux transmembrane transporter activity"/>
    <property type="evidence" value="ECO:0007669"/>
    <property type="project" value="InterPro"/>
</dbReference>
<evidence type="ECO:0000313" key="4">
    <source>
        <dbReference type="Proteomes" id="UP000017820"/>
    </source>
</evidence>
<evidence type="ECO:0000313" key="3">
    <source>
        <dbReference type="EMBL" id="ESP90611.1"/>
    </source>
</evidence>
<dbReference type="PATRIC" id="fig|1353533.3.peg.5144"/>
<dbReference type="AlphaFoldDB" id="V4GZJ1"/>
<dbReference type="SUPFAM" id="SSF56954">
    <property type="entry name" value="Outer membrane efflux proteins (OEP)"/>
    <property type="match status" value="1"/>
</dbReference>
<dbReference type="Pfam" id="PF02321">
    <property type="entry name" value="OEP"/>
    <property type="match status" value="1"/>
</dbReference>
<dbReference type="RefSeq" id="WP_023401968.1">
    <property type="nucleotide sequence ID" value="NZ_AUSV01000134.1"/>
</dbReference>
<dbReference type="PANTHER" id="PTHR30203">
    <property type="entry name" value="OUTER MEMBRANE CATION EFFLUX PROTEIN"/>
    <property type="match status" value="1"/>
</dbReference>
<evidence type="ECO:0000256" key="2">
    <source>
        <dbReference type="SAM" id="Coils"/>
    </source>
</evidence>
<proteinExistence type="inferred from homology"/>
<sequence length="500" mass="55994">MLVAASLFGTSTVVAKEVNLSLKQAIDRALTHNISVQNQYLSRITDKVALEAAEQEFEPQYMITIGDQSNSVYSSTLAQHEQNTQTSVGGSIRLKNELGGQLELNLAQQKNEYEGFDPQYASTLTLSYKQPLLRGAGSKVAGASLRQAKWHELSQQLRMQQFLTEVIGQVVTQYRSYQLALHAMKISQHSFKRAQHQVQTNSALVEAGRLSHSEYVQSRVALANQKLALKRAENELDQARLLLLQILRLEEHTNLNLTEPLAVSAPNLNLARMVTTGLKNRPDYLQAKLNVRSNDLNLSVANDEQNWDLSLNLSYQLMGSEGHFTDSLAYQGHLNQGDYSIGLQLNIPIGDKIKRQSLYNAQIALYQSQNSLYELESKIRLELLNSKRNIETGWEGLQLAKSYLALTREQLSLEQEKLAAGLSSNFHVVSFETQLVDAENQFISAQISYLNQLTVLQAQLGTTLTAWQIKLEPESGISVNNMKAYRLTAGPHQEGWNSHE</sequence>
<dbReference type="InterPro" id="IPR010131">
    <property type="entry name" value="MdtP/NodT-like"/>
</dbReference>
<dbReference type="InterPro" id="IPR003423">
    <property type="entry name" value="OMP_efflux"/>
</dbReference>
<keyword evidence="2" id="KW-0175">Coiled coil</keyword>
<name>V4GZJ1_PSEL2</name>
<dbReference type="EMBL" id="AUSV01000134">
    <property type="protein sequence ID" value="ESP90611.1"/>
    <property type="molecule type" value="Genomic_DNA"/>
</dbReference>
<reference evidence="3 4" key="1">
    <citation type="submission" date="2013-07" db="EMBL/GenBank/DDBJ databases">
        <title>Draft genome sequence of Pseudoalteromonas luteoviolacea 2ta16.</title>
        <authorList>
            <person name="Allen E.E."/>
            <person name="Azam F."/>
            <person name="Podell S."/>
        </authorList>
    </citation>
    <scope>NUCLEOTIDE SEQUENCE [LARGE SCALE GENOMIC DNA]</scope>
    <source>
        <strain evidence="3 4">2ta16</strain>
    </source>
</reference>
<comment type="similarity">
    <text evidence="1">Belongs to the outer membrane factor (OMF) (TC 1.B.17) family.</text>
</comment>